<keyword evidence="2" id="KW-1185">Reference proteome</keyword>
<evidence type="ECO:0000313" key="1">
    <source>
        <dbReference type="EMBL" id="GIF94367.1"/>
    </source>
</evidence>
<dbReference type="Proteomes" id="UP000619293">
    <property type="component" value="Unassembled WGS sequence"/>
</dbReference>
<organism evidence="1 2">
    <name type="scientific">Catellatospora chokoriensis</name>
    <dbReference type="NCBI Taxonomy" id="310353"/>
    <lineage>
        <taxon>Bacteria</taxon>
        <taxon>Bacillati</taxon>
        <taxon>Actinomycetota</taxon>
        <taxon>Actinomycetes</taxon>
        <taxon>Micromonosporales</taxon>
        <taxon>Micromonosporaceae</taxon>
        <taxon>Catellatospora</taxon>
    </lineage>
</organism>
<proteinExistence type="predicted"/>
<dbReference type="EMBL" id="BONG01000093">
    <property type="protein sequence ID" value="GIF94367.1"/>
    <property type="molecule type" value="Genomic_DNA"/>
</dbReference>
<reference evidence="1 2" key="1">
    <citation type="submission" date="2021-01" db="EMBL/GenBank/DDBJ databases">
        <title>Whole genome shotgun sequence of Catellatospora chokoriensis NBRC 107358.</title>
        <authorList>
            <person name="Komaki H."/>
            <person name="Tamura T."/>
        </authorList>
    </citation>
    <scope>NUCLEOTIDE SEQUENCE [LARGE SCALE GENOMIC DNA]</scope>
    <source>
        <strain evidence="1 2">NBRC 107358</strain>
    </source>
</reference>
<evidence type="ECO:0000313" key="2">
    <source>
        <dbReference type="Proteomes" id="UP000619293"/>
    </source>
</evidence>
<protein>
    <submittedName>
        <fullName evidence="1">Uncharacterized protein</fullName>
    </submittedName>
</protein>
<sequence>MTPGWVVSLVPALATLCAAVITGIAAASLKHRWDVAADVRRKQWEEADARRRERVDALTAYLLARPALAGLLQQRRQSRPGTVIDLDSTLNTFRAAYARVLIVLPDEADRQVVDADYAAVKAWLSAVADEISDGTPASEAPMSDAVIALARDVHARSAVGT</sequence>
<gene>
    <name evidence="1" type="ORF">Cch02nite_78110</name>
</gene>
<name>A0A8J3K0C7_9ACTN</name>
<accession>A0A8J3K0C7</accession>
<comment type="caution">
    <text evidence="1">The sequence shown here is derived from an EMBL/GenBank/DDBJ whole genome shotgun (WGS) entry which is preliminary data.</text>
</comment>
<dbReference type="RefSeq" id="WP_191839061.1">
    <property type="nucleotide sequence ID" value="NZ_BAAALB010000006.1"/>
</dbReference>
<dbReference type="AlphaFoldDB" id="A0A8J3K0C7"/>